<evidence type="ECO:0000313" key="2">
    <source>
        <dbReference type="Proteomes" id="UP000236370"/>
    </source>
</evidence>
<dbReference type="EMBL" id="NBAG03000210">
    <property type="protein sequence ID" value="PNI87028.1"/>
    <property type="molecule type" value="Genomic_DNA"/>
</dbReference>
<accession>A0A2J8PSN6</accession>
<organism evidence="1 2">
    <name type="scientific">Pan troglodytes</name>
    <name type="common">Chimpanzee</name>
    <dbReference type="NCBI Taxonomy" id="9598"/>
    <lineage>
        <taxon>Eukaryota</taxon>
        <taxon>Metazoa</taxon>
        <taxon>Chordata</taxon>
        <taxon>Craniata</taxon>
        <taxon>Vertebrata</taxon>
        <taxon>Euteleostomi</taxon>
        <taxon>Mammalia</taxon>
        <taxon>Eutheria</taxon>
        <taxon>Euarchontoglires</taxon>
        <taxon>Primates</taxon>
        <taxon>Haplorrhini</taxon>
        <taxon>Catarrhini</taxon>
        <taxon>Hominidae</taxon>
        <taxon>Pan</taxon>
    </lineage>
</organism>
<sequence length="42" mass="4586">MRAPGRPALRPLLLPPLLLLLLAAPWGRAGYSRPLLGLWAKV</sequence>
<evidence type="ECO:0000313" key="1">
    <source>
        <dbReference type="EMBL" id="PNI87028.1"/>
    </source>
</evidence>
<protein>
    <submittedName>
        <fullName evidence="1">IL20RA isoform 4</fullName>
    </submittedName>
</protein>
<dbReference type="Proteomes" id="UP000236370">
    <property type="component" value="Unassembled WGS sequence"/>
</dbReference>
<proteinExistence type="predicted"/>
<name>A0A2J8PSN6_PANTR</name>
<reference evidence="1 2" key="1">
    <citation type="submission" date="2017-12" db="EMBL/GenBank/DDBJ databases">
        <title>High-resolution comparative analysis of great ape genomes.</title>
        <authorList>
            <person name="Pollen A."/>
            <person name="Hastie A."/>
            <person name="Hormozdiari F."/>
            <person name="Dougherty M."/>
            <person name="Liu R."/>
            <person name="Chaisson M."/>
            <person name="Hoppe E."/>
            <person name="Hill C."/>
            <person name="Pang A."/>
            <person name="Hillier L."/>
            <person name="Baker C."/>
            <person name="Armstrong J."/>
            <person name="Shendure J."/>
            <person name="Paten B."/>
            <person name="Wilson R."/>
            <person name="Chao H."/>
            <person name="Schneider V."/>
            <person name="Ventura M."/>
            <person name="Kronenberg Z."/>
            <person name="Murali S."/>
            <person name="Gordon D."/>
            <person name="Cantsilieris S."/>
            <person name="Munson K."/>
            <person name="Nelson B."/>
            <person name="Raja A."/>
            <person name="Underwood J."/>
            <person name="Diekhans M."/>
            <person name="Fiddes I."/>
            <person name="Haussler D."/>
            <person name="Eichler E."/>
        </authorList>
    </citation>
    <scope>NUCLEOTIDE SEQUENCE [LARGE SCALE GENOMIC DNA]</scope>
    <source>
        <strain evidence="1">Yerkes chimp pedigree #C0471</strain>
    </source>
</reference>
<gene>
    <name evidence="1" type="ORF">CK820_G0000180</name>
</gene>
<dbReference type="AlphaFoldDB" id="A0A2J8PSN6"/>
<comment type="caution">
    <text evidence="1">The sequence shown here is derived from an EMBL/GenBank/DDBJ whole genome shotgun (WGS) entry which is preliminary data.</text>
</comment>